<protein>
    <submittedName>
        <fullName evidence="3">GHKL domain-containing protein</fullName>
    </submittedName>
</protein>
<feature type="transmembrane region" description="Helical" evidence="1">
    <location>
        <begin position="62"/>
        <end position="81"/>
    </location>
</feature>
<feature type="domain" description="Sensor histidine kinase NatK-like C-terminal" evidence="2">
    <location>
        <begin position="364"/>
        <end position="461"/>
    </location>
</feature>
<evidence type="ECO:0000259" key="2">
    <source>
        <dbReference type="Pfam" id="PF14501"/>
    </source>
</evidence>
<dbReference type="Pfam" id="PF14501">
    <property type="entry name" value="HATPase_c_5"/>
    <property type="match status" value="1"/>
</dbReference>
<feature type="transmembrane region" description="Helical" evidence="1">
    <location>
        <begin position="12"/>
        <end position="32"/>
    </location>
</feature>
<dbReference type="CDD" id="cd16935">
    <property type="entry name" value="HATPase_AgrC-ComD-like"/>
    <property type="match status" value="1"/>
</dbReference>
<dbReference type="EMBL" id="DVGY01000057">
    <property type="protein sequence ID" value="HIR40659.1"/>
    <property type="molecule type" value="Genomic_DNA"/>
</dbReference>
<name>A0A9D1AK72_9FIRM</name>
<sequence length="469" mass="53271">MSQLLWPEFRLLLGGCQCLLSVWFLFQFLGYRPSRFPKWLAYGVSAGALMAFHLMLTGRMAFFWVLLGDGVLLLGSAFLWLRGSGAEKVTAFLAPLCSFPLVEYLLTGQLDLLTGQVSPSRLAFWESRLTGNSFPLAGQVPILRFHTSIPPTQRYWPALLAWLVILALLLTLYFGLLSKQSPRESREWILRAAVFSLACMVLWALCQLFTSLSHGNSSLFQQCLLVLSLIGTVAVGYFTFLIPLWLNKKHQLELENLLLKQNTLLQEKSAKELQAHYRQLQAMRHDFKHNLTLLQALNRQGEREQIDRYIQDYLKTQETTQKFVSTQNLALNAILNQQLSNAYQAGVNVKLQIPPQVYGVGDGDLCSLLGNLMENAIEASQTCDRQREIRLELTSTPEEFSLTVKNTVPRPVLEENPNLVSSKPEPGHGLGTKIVRDLAKRYHGFTDYYQEGDFFCCHVLLYPNRKNNH</sequence>
<feature type="transmembrane region" description="Helical" evidence="1">
    <location>
        <begin position="39"/>
        <end position="56"/>
    </location>
</feature>
<dbReference type="PANTHER" id="PTHR40448:SF1">
    <property type="entry name" value="TWO-COMPONENT SENSOR HISTIDINE KINASE"/>
    <property type="match status" value="1"/>
</dbReference>
<comment type="caution">
    <text evidence="3">The sequence shown here is derived from an EMBL/GenBank/DDBJ whole genome shotgun (WGS) entry which is preliminary data.</text>
</comment>
<evidence type="ECO:0000313" key="4">
    <source>
        <dbReference type="Proteomes" id="UP000886749"/>
    </source>
</evidence>
<evidence type="ECO:0000313" key="3">
    <source>
        <dbReference type="EMBL" id="HIR40659.1"/>
    </source>
</evidence>
<reference evidence="3" key="1">
    <citation type="submission" date="2020-10" db="EMBL/GenBank/DDBJ databases">
        <authorList>
            <person name="Gilroy R."/>
        </authorList>
    </citation>
    <scope>NUCLEOTIDE SEQUENCE</scope>
    <source>
        <strain evidence="3">CHK184-25365</strain>
    </source>
</reference>
<feature type="transmembrane region" description="Helical" evidence="1">
    <location>
        <begin position="224"/>
        <end position="246"/>
    </location>
</feature>
<dbReference type="Gene3D" id="3.30.565.10">
    <property type="entry name" value="Histidine kinase-like ATPase, C-terminal domain"/>
    <property type="match status" value="1"/>
</dbReference>
<keyword evidence="1" id="KW-1133">Transmembrane helix</keyword>
<accession>A0A9D1AK72</accession>
<evidence type="ECO:0000256" key="1">
    <source>
        <dbReference type="SAM" id="Phobius"/>
    </source>
</evidence>
<keyword evidence="1" id="KW-0812">Transmembrane</keyword>
<organism evidence="3 4">
    <name type="scientific">Candidatus Egerieicola pullicola</name>
    <dbReference type="NCBI Taxonomy" id="2840775"/>
    <lineage>
        <taxon>Bacteria</taxon>
        <taxon>Bacillati</taxon>
        <taxon>Bacillota</taxon>
        <taxon>Clostridia</taxon>
        <taxon>Eubacteriales</taxon>
        <taxon>Oscillospiraceae</taxon>
        <taxon>Oscillospiraceae incertae sedis</taxon>
        <taxon>Candidatus Egerieicola</taxon>
    </lineage>
</organism>
<dbReference type="InterPro" id="IPR032834">
    <property type="entry name" value="NatK-like_C"/>
</dbReference>
<feature type="transmembrane region" description="Helical" evidence="1">
    <location>
        <begin position="188"/>
        <end position="212"/>
    </location>
</feature>
<keyword evidence="1" id="KW-0472">Membrane</keyword>
<feature type="transmembrane region" description="Helical" evidence="1">
    <location>
        <begin position="88"/>
        <end position="106"/>
    </location>
</feature>
<feature type="transmembrane region" description="Helical" evidence="1">
    <location>
        <begin position="155"/>
        <end position="176"/>
    </location>
</feature>
<dbReference type="InterPro" id="IPR036890">
    <property type="entry name" value="HATPase_C_sf"/>
</dbReference>
<gene>
    <name evidence="3" type="ORF">IAB36_02400</name>
</gene>
<proteinExistence type="predicted"/>
<reference evidence="3" key="2">
    <citation type="journal article" date="2021" name="PeerJ">
        <title>Extensive microbial diversity within the chicken gut microbiome revealed by metagenomics and culture.</title>
        <authorList>
            <person name="Gilroy R."/>
            <person name="Ravi A."/>
            <person name="Getino M."/>
            <person name="Pursley I."/>
            <person name="Horton D.L."/>
            <person name="Alikhan N.F."/>
            <person name="Baker D."/>
            <person name="Gharbi K."/>
            <person name="Hall N."/>
            <person name="Watson M."/>
            <person name="Adriaenssens E.M."/>
            <person name="Foster-Nyarko E."/>
            <person name="Jarju S."/>
            <person name="Secka A."/>
            <person name="Antonio M."/>
            <person name="Oren A."/>
            <person name="Chaudhuri R.R."/>
            <person name="La Ragione R."/>
            <person name="Hildebrand F."/>
            <person name="Pallen M.J."/>
        </authorList>
    </citation>
    <scope>NUCLEOTIDE SEQUENCE</scope>
    <source>
        <strain evidence="3">CHK184-25365</strain>
    </source>
</reference>
<dbReference type="Proteomes" id="UP000886749">
    <property type="component" value="Unassembled WGS sequence"/>
</dbReference>
<dbReference type="GO" id="GO:0042802">
    <property type="term" value="F:identical protein binding"/>
    <property type="evidence" value="ECO:0007669"/>
    <property type="project" value="TreeGrafter"/>
</dbReference>
<dbReference type="AlphaFoldDB" id="A0A9D1AK72"/>
<dbReference type="PANTHER" id="PTHR40448">
    <property type="entry name" value="TWO-COMPONENT SENSOR HISTIDINE KINASE"/>
    <property type="match status" value="1"/>
</dbReference>
<dbReference type="SUPFAM" id="SSF55874">
    <property type="entry name" value="ATPase domain of HSP90 chaperone/DNA topoisomerase II/histidine kinase"/>
    <property type="match status" value="1"/>
</dbReference>